<dbReference type="RefSeq" id="WP_085493671.1">
    <property type="nucleotide sequence ID" value="NZ_FXAZ01000001.1"/>
</dbReference>
<evidence type="ECO:0000256" key="5">
    <source>
        <dbReference type="ARBA" id="ARBA00022691"/>
    </source>
</evidence>
<sequence>MLDRQEKDRRPKPALELPTELPSGIITYTEEETRDYVAFIERIKKKSGIDLAQYKEAQMRRRLNTLRMKLGFETFAAFADAMNKDVQIYHEFLDRMTINVSEFWRNPSRWHTLKDQIIPELLKDSKRLKCWSAACSTGEEPYSLAMILDDAGLLTQSTIIATDIDDNVLARAKEGLYLERSFKDVPPPFKTRYASQSGEMLRIQDQLKRGIQFRKHNLLTDAFDTQHDLIICRNVMIYFTEEAKQELYMRFSQALRPGGVLFVGSTEQIFNPSQYNLESLETFFYRKK</sequence>
<dbReference type="SUPFAM" id="SSF53335">
    <property type="entry name" value="S-adenosyl-L-methionine-dependent methyltransferases"/>
    <property type="match status" value="1"/>
</dbReference>
<evidence type="ECO:0000256" key="4">
    <source>
        <dbReference type="ARBA" id="ARBA00022679"/>
    </source>
</evidence>
<accession>A0A1X7JGY5</accession>
<evidence type="ECO:0000259" key="6">
    <source>
        <dbReference type="PROSITE" id="PS50123"/>
    </source>
</evidence>
<dbReference type="Gene3D" id="3.40.50.150">
    <property type="entry name" value="Vaccinia Virus protein VP39"/>
    <property type="match status" value="1"/>
</dbReference>
<keyword evidence="8" id="KW-1185">Reference proteome</keyword>
<organism evidence="7 8">
    <name type="scientific">Paenibacillus aquistagni</name>
    <dbReference type="NCBI Taxonomy" id="1852522"/>
    <lineage>
        <taxon>Bacteria</taxon>
        <taxon>Bacillati</taxon>
        <taxon>Bacillota</taxon>
        <taxon>Bacilli</taxon>
        <taxon>Bacillales</taxon>
        <taxon>Paenibacillaceae</taxon>
        <taxon>Paenibacillus</taxon>
    </lineage>
</organism>
<feature type="domain" description="CheR-type methyltransferase" evidence="6">
    <location>
        <begin position="34"/>
        <end position="288"/>
    </location>
</feature>
<dbReference type="SMART" id="SM00138">
    <property type="entry name" value="MeTrc"/>
    <property type="match status" value="1"/>
</dbReference>
<keyword evidence="4 7" id="KW-0808">Transferase</keyword>
<evidence type="ECO:0000256" key="2">
    <source>
        <dbReference type="ARBA" id="ARBA00012534"/>
    </source>
</evidence>
<dbReference type="GO" id="GO:0032259">
    <property type="term" value="P:methylation"/>
    <property type="evidence" value="ECO:0007669"/>
    <property type="project" value="UniProtKB-KW"/>
</dbReference>
<dbReference type="Gene3D" id="1.10.155.10">
    <property type="entry name" value="Chemotaxis receptor methyltransferase CheR, N-terminal domain"/>
    <property type="match status" value="1"/>
</dbReference>
<proteinExistence type="predicted"/>
<dbReference type="Proteomes" id="UP000193834">
    <property type="component" value="Unassembled WGS sequence"/>
</dbReference>
<reference evidence="7 8" key="1">
    <citation type="submission" date="2017-04" db="EMBL/GenBank/DDBJ databases">
        <authorList>
            <person name="Afonso C.L."/>
            <person name="Miller P.J."/>
            <person name="Scott M.A."/>
            <person name="Spackman E."/>
            <person name="Goraichik I."/>
            <person name="Dimitrov K.M."/>
            <person name="Suarez D.L."/>
            <person name="Swayne D.E."/>
        </authorList>
    </citation>
    <scope>NUCLEOTIDE SEQUENCE [LARGE SCALE GENOMIC DNA]</scope>
    <source>
        <strain evidence="7 8">11</strain>
    </source>
</reference>
<gene>
    <name evidence="7" type="ORF">SAMN06295960_1540</name>
</gene>
<protein>
    <recommendedName>
        <fullName evidence="2">protein-glutamate O-methyltransferase</fullName>
        <ecNumber evidence="2">2.1.1.80</ecNumber>
    </recommendedName>
</protein>
<dbReference type="Pfam" id="PF01739">
    <property type="entry name" value="CheR"/>
    <property type="match status" value="1"/>
</dbReference>
<keyword evidence="5" id="KW-0949">S-adenosyl-L-methionine</keyword>
<dbReference type="EMBL" id="FXAZ01000001">
    <property type="protein sequence ID" value="SMG26811.1"/>
    <property type="molecule type" value="Genomic_DNA"/>
</dbReference>
<dbReference type="InterPro" id="IPR000780">
    <property type="entry name" value="CheR_MeTrfase"/>
</dbReference>
<dbReference type="EC" id="2.1.1.80" evidence="2"/>
<name>A0A1X7JGY5_9BACL</name>
<dbReference type="Pfam" id="PF03705">
    <property type="entry name" value="CheR_N"/>
    <property type="match status" value="1"/>
</dbReference>
<dbReference type="InterPro" id="IPR022642">
    <property type="entry name" value="CheR_C"/>
</dbReference>
<dbReference type="InterPro" id="IPR029063">
    <property type="entry name" value="SAM-dependent_MTases_sf"/>
</dbReference>
<dbReference type="PRINTS" id="PR00996">
    <property type="entry name" value="CHERMTFRASE"/>
</dbReference>
<evidence type="ECO:0000313" key="8">
    <source>
        <dbReference type="Proteomes" id="UP000193834"/>
    </source>
</evidence>
<dbReference type="PANTHER" id="PTHR24422">
    <property type="entry name" value="CHEMOTAXIS PROTEIN METHYLTRANSFERASE"/>
    <property type="match status" value="1"/>
</dbReference>
<evidence type="ECO:0000256" key="1">
    <source>
        <dbReference type="ARBA" id="ARBA00001541"/>
    </source>
</evidence>
<evidence type="ECO:0000313" key="7">
    <source>
        <dbReference type="EMBL" id="SMG26811.1"/>
    </source>
</evidence>
<dbReference type="InterPro" id="IPR022641">
    <property type="entry name" value="CheR_N"/>
</dbReference>
<evidence type="ECO:0000256" key="3">
    <source>
        <dbReference type="ARBA" id="ARBA00022603"/>
    </source>
</evidence>
<dbReference type="SUPFAM" id="SSF47757">
    <property type="entry name" value="Chemotaxis receptor methyltransferase CheR, N-terminal domain"/>
    <property type="match status" value="1"/>
</dbReference>
<dbReference type="OrthoDB" id="9816309at2"/>
<dbReference type="STRING" id="1852522.SAMN06295960_1540"/>
<dbReference type="AlphaFoldDB" id="A0A1X7JGY5"/>
<dbReference type="InterPro" id="IPR036804">
    <property type="entry name" value="CheR_N_sf"/>
</dbReference>
<comment type="catalytic activity">
    <reaction evidence="1">
        <text>L-glutamyl-[protein] + S-adenosyl-L-methionine = [protein]-L-glutamate 5-O-methyl ester + S-adenosyl-L-homocysteine</text>
        <dbReference type="Rhea" id="RHEA:24452"/>
        <dbReference type="Rhea" id="RHEA-COMP:10208"/>
        <dbReference type="Rhea" id="RHEA-COMP:10311"/>
        <dbReference type="ChEBI" id="CHEBI:29973"/>
        <dbReference type="ChEBI" id="CHEBI:57856"/>
        <dbReference type="ChEBI" id="CHEBI:59789"/>
        <dbReference type="ChEBI" id="CHEBI:82795"/>
        <dbReference type="EC" id="2.1.1.80"/>
    </reaction>
</comment>
<dbReference type="InterPro" id="IPR050903">
    <property type="entry name" value="Bact_Chemotaxis_MeTrfase"/>
</dbReference>
<keyword evidence="3 7" id="KW-0489">Methyltransferase</keyword>
<dbReference type="PANTHER" id="PTHR24422:SF19">
    <property type="entry name" value="CHEMOTAXIS PROTEIN METHYLTRANSFERASE"/>
    <property type="match status" value="1"/>
</dbReference>
<dbReference type="PROSITE" id="PS50123">
    <property type="entry name" value="CHER"/>
    <property type="match status" value="1"/>
</dbReference>
<dbReference type="GO" id="GO:0008983">
    <property type="term" value="F:protein-glutamate O-methyltransferase activity"/>
    <property type="evidence" value="ECO:0007669"/>
    <property type="project" value="UniProtKB-EC"/>
</dbReference>